<keyword evidence="4" id="KW-0238">DNA-binding</keyword>
<dbReference type="GO" id="GO:0000978">
    <property type="term" value="F:RNA polymerase II cis-regulatory region sequence-specific DNA binding"/>
    <property type="evidence" value="ECO:0007669"/>
    <property type="project" value="TreeGrafter"/>
</dbReference>
<evidence type="ECO:0000256" key="5">
    <source>
        <dbReference type="ARBA" id="ARBA00023163"/>
    </source>
</evidence>
<dbReference type="EMBL" id="CZPT02000169">
    <property type="protein sequence ID" value="SCU64854.1"/>
    <property type="molecule type" value="Genomic_DNA"/>
</dbReference>
<dbReference type="GO" id="GO:0042795">
    <property type="term" value="P:snRNA transcription by RNA polymerase II"/>
    <property type="evidence" value="ECO:0007669"/>
    <property type="project" value="TreeGrafter"/>
</dbReference>
<dbReference type="GeneID" id="92382046"/>
<dbReference type="VEuPathDB" id="TriTrypDB:TEOVI_000811200"/>
<evidence type="ECO:0000256" key="4">
    <source>
        <dbReference type="ARBA" id="ARBA00023125"/>
    </source>
</evidence>
<proteinExistence type="inferred from homology"/>
<gene>
    <name evidence="7" type="ORF">TEOVI_000811200</name>
</gene>
<dbReference type="PANTHER" id="PTHR13421">
    <property type="entry name" value="SNRNA-ACTIVATING PROTEIN COMPLEX SUBUNIT 3"/>
    <property type="match status" value="1"/>
</dbReference>
<comment type="similarity">
    <text evidence="2">Belongs to the SNAPC3/SRD2 family.</text>
</comment>
<dbReference type="Proteomes" id="UP000195570">
    <property type="component" value="Unassembled WGS sequence"/>
</dbReference>
<dbReference type="GO" id="GO:0003681">
    <property type="term" value="F:bent DNA binding"/>
    <property type="evidence" value="ECO:0007669"/>
    <property type="project" value="TreeGrafter"/>
</dbReference>
<dbReference type="AlphaFoldDB" id="A0A1G4HZV5"/>
<comment type="subcellular location">
    <subcellularLocation>
        <location evidence="1">Nucleus</location>
    </subcellularLocation>
</comment>
<dbReference type="Pfam" id="PF12251">
    <property type="entry name" value="SNAPC3"/>
    <property type="match status" value="1"/>
</dbReference>
<name>A0A1G4HZV5_TRYEQ</name>
<keyword evidence="3" id="KW-0805">Transcription regulation</keyword>
<evidence type="ECO:0000256" key="2">
    <source>
        <dbReference type="ARBA" id="ARBA00010410"/>
    </source>
</evidence>
<keyword evidence="6" id="KW-0539">Nucleus</keyword>
<dbReference type="PANTHER" id="PTHR13421:SF16">
    <property type="entry name" value="SNRNA-ACTIVATING PROTEIN COMPLEX SUBUNIT 3"/>
    <property type="match status" value="1"/>
</dbReference>
<dbReference type="GO" id="GO:0019185">
    <property type="term" value="C:snRNA-activating protein complex"/>
    <property type="evidence" value="ECO:0007669"/>
    <property type="project" value="TreeGrafter"/>
</dbReference>
<organism evidence="7 8">
    <name type="scientific">Trypanosoma equiperdum</name>
    <dbReference type="NCBI Taxonomy" id="5694"/>
    <lineage>
        <taxon>Eukaryota</taxon>
        <taxon>Discoba</taxon>
        <taxon>Euglenozoa</taxon>
        <taxon>Kinetoplastea</taxon>
        <taxon>Metakinetoplastina</taxon>
        <taxon>Trypanosomatida</taxon>
        <taxon>Trypanosomatidae</taxon>
        <taxon>Trypanosoma</taxon>
    </lineage>
</organism>
<dbReference type="GO" id="GO:0042796">
    <property type="term" value="P:snRNA transcription by RNA polymerase III"/>
    <property type="evidence" value="ECO:0007669"/>
    <property type="project" value="TreeGrafter"/>
</dbReference>
<evidence type="ECO:0000256" key="3">
    <source>
        <dbReference type="ARBA" id="ARBA00023015"/>
    </source>
</evidence>
<dbReference type="GO" id="GO:0005634">
    <property type="term" value="C:nucleus"/>
    <property type="evidence" value="ECO:0007669"/>
    <property type="project" value="UniProtKB-SubCell"/>
</dbReference>
<dbReference type="RefSeq" id="XP_067076550.1">
    <property type="nucleotide sequence ID" value="XM_067220449.1"/>
</dbReference>
<evidence type="ECO:0000256" key="6">
    <source>
        <dbReference type="ARBA" id="ARBA00023242"/>
    </source>
</evidence>
<dbReference type="GO" id="GO:0001006">
    <property type="term" value="F:RNA polymerase III type 3 promoter sequence-specific DNA binding"/>
    <property type="evidence" value="ECO:0007669"/>
    <property type="project" value="TreeGrafter"/>
</dbReference>
<reference evidence="7" key="1">
    <citation type="submission" date="2016-09" db="EMBL/GenBank/DDBJ databases">
        <authorList>
            <person name="Hebert L."/>
            <person name="Moumen B."/>
        </authorList>
    </citation>
    <scope>NUCLEOTIDE SEQUENCE [LARGE SCALE GENOMIC DNA]</scope>
    <source>
        <strain evidence="7">OVI</strain>
    </source>
</reference>
<keyword evidence="8" id="KW-1185">Reference proteome</keyword>
<dbReference type="GO" id="GO:0001046">
    <property type="term" value="F:core promoter sequence-specific DNA binding"/>
    <property type="evidence" value="ECO:0007669"/>
    <property type="project" value="TreeGrafter"/>
</dbReference>
<comment type="caution">
    <text evidence="7">The sequence shown here is derived from an EMBL/GenBank/DDBJ whole genome shotgun (WGS) entry which is preliminary data.</text>
</comment>
<evidence type="ECO:0000313" key="8">
    <source>
        <dbReference type="Proteomes" id="UP000195570"/>
    </source>
</evidence>
<evidence type="ECO:0000256" key="1">
    <source>
        <dbReference type="ARBA" id="ARBA00004123"/>
    </source>
</evidence>
<evidence type="ECO:0000313" key="7">
    <source>
        <dbReference type="EMBL" id="SCU64854.1"/>
    </source>
</evidence>
<protein>
    <submittedName>
        <fullName evidence="7">Small nuclear RNA gene activation protein (SNAP) 50</fullName>
    </submittedName>
</protein>
<accession>A0A1G4HZV5</accession>
<dbReference type="InterPro" id="IPR022042">
    <property type="entry name" value="snRNA-activating_su3"/>
</dbReference>
<keyword evidence="5" id="KW-0804">Transcription</keyword>
<sequence length="448" mass="51166">MPPKQLVDPFSLQVGNKKETTLADVAAHTAVTLTDIRRWNPQLDVYKISDKLPAGTIVHLPQTLSERGNPYGCFFTIGEAEDAMRKLEARLDRLLEEEGPNLPELPTRRVLSKMERIVTQVKEEGERQLARVREEYSECERRPALLQFLVDLEPVKRLREQLDEEYDGRKLRLKVMDEGNSELFRQAEPRYPNKGIAASLRHNVIDTSEDFCLTEHSHRWEFTFFTPGSTTEPQETWAVLSCQSLGTLLDTFVCRNCIPVNISKNAFFFIGGTFYVDNRHAGEGGEDYEDLTAPIRHFDPCGEGASTEGETRQKNIAFGNCPVKYVSQTTFGDLNLRLGEYGVMRHLGWCNHYFYLSSVTSLRGFDRDDHTRAAYPQRVMKTPTRVVRCRLCRSHPATVVCYNDEISPESPCPYCVPCFELLHATDEGEVEEGKFFAIRLPQGKYYTA</sequence>